<dbReference type="GO" id="GO:0005968">
    <property type="term" value="C:Rab-protein geranylgeranyltransferase complex"/>
    <property type="evidence" value="ECO:0007669"/>
    <property type="project" value="TreeGrafter"/>
</dbReference>
<feature type="non-terminal residue" evidence="11">
    <location>
        <position position="1"/>
    </location>
</feature>
<evidence type="ECO:0000313" key="12">
    <source>
        <dbReference type="Proteomes" id="UP000663836"/>
    </source>
</evidence>
<keyword evidence="6" id="KW-0677">Repeat</keyword>
<sequence length="80" mass="9014">ASLKILGKILWINSEKLSKFILAAQDDETGGCADRPGKISDSFHTLFWVAGLLLLNMYDENIIRKVNSVLCMPEYIVQRT</sequence>
<evidence type="ECO:0000256" key="9">
    <source>
        <dbReference type="ARBA" id="ARBA00032766"/>
    </source>
</evidence>
<dbReference type="InterPro" id="IPR008930">
    <property type="entry name" value="Terpenoid_cyclase/PrenylTrfase"/>
</dbReference>
<keyword evidence="5" id="KW-0479">Metal-binding</keyword>
<dbReference type="GO" id="GO:0046872">
    <property type="term" value="F:metal ion binding"/>
    <property type="evidence" value="ECO:0007669"/>
    <property type="project" value="UniProtKB-KW"/>
</dbReference>
<dbReference type="Proteomes" id="UP000663836">
    <property type="component" value="Unassembled WGS sequence"/>
</dbReference>
<feature type="domain" description="Prenyltransferase alpha-alpha toroid" evidence="10">
    <location>
        <begin position="1"/>
        <end position="72"/>
    </location>
</feature>
<keyword evidence="4" id="KW-0808">Transferase</keyword>
<evidence type="ECO:0000256" key="3">
    <source>
        <dbReference type="ARBA" id="ARBA00022602"/>
    </source>
</evidence>
<reference evidence="11" key="1">
    <citation type="submission" date="2021-02" db="EMBL/GenBank/DDBJ databases">
        <authorList>
            <person name="Nowell W R."/>
        </authorList>
    </citation>
    <scope>NUCLEOTIDE SEQUENCE</scope>
</reference>
<gene>
    <name evidence="11" type="ORF">JBS370_LOCUS33468</name>
</gene>
<comment type="similarity">
    <text evidence="2">Belongs to the protein prenyltransferase subunit beta family.</text>
</comment>
<protein>
    <recommendedName>
        <fullName evidence="8">Geranylgeranyl transferase type II subunit beta</fullName>
    </recommendedName>
    <alternativeName>
        <fullName evidence="9">Type II protein geranyl-geranyltransferase subunit beta</fullName>
    </alternativeName>
</protein>
<comment type="caution">
    <text evidence="11">The sequence shown here is derived from an EMBL/GenBank/DDBJ whole genome shotgun (WGS) entry which is preliminary data.</text>
</comment>
<evidence type="ECO:0000256" key="2">
    <source>
        <dbReference type="ARBA" id="ARBA00010497"/>
    </source>
</evidence>
<dbReference type="SUPFAM" id="SSF48239">
    <property type="entry name" value="Terpenoid cyclases/Protein prenyltransferases"/>
    <property type="match status" value="1"/>
</dbReference>
<keyword evidence="7" id="KW-0862">Zinc</keyword>
<evidence type="ECO:0000256" key="8">
    <source>
        <dbReference type="ARBA" id="ARBA00030816"/>
    </source>
</evidence>
<evidence type="ECO:0000256" key="4">
    <source>
        <dbReference type="ARBA" id="ARBA00022679"/>
    </source>
</evidence>
<name>A0A819XFY7_9BILA</name>
<dbReference type="InterPro" id="IPR001330">
    <property type="entry name" value="Prenyltrans"/>
</dbReference>
<dbReference type="Pfam" id="PF00432">
    <property type="entry name" value="Prenyltrans"/>
    <property type="match status" value="1"/>
</dbReference>
<dbReference type="PANTHER" id="PTHR11774:SF11">
    <property type="entry name" value="GERANYLGERANYL TRANSFERASE TYPE-2 SUBUNIT BETA"/>
    <property type="match status" value="1"/>
</dbReference>
<dbReference type="EMBL" id="CAJOBD010009716">
    <property type="protein sequence ID" value="CAF4140455.1"/>
    <property type="molecule type" value="Genomic_DNA"/>
</dbReference>
<evidence type="ECO:0000256" key="7">
    <source>
        <dbReference type="ARBA" id="ARBA00022833"/>
    </source>
</evidence>
<keyword evidence="3" id="KW-0637">Prenyltransferase</keyword>
<evidence type="ECO:0000313" key="11">
    <source>
        <dbReference type="EMBL" id="CAF4140455.1"/>
    </source>
</evidence>
<evidence type="ECO:0000256" key="5">
    <source>
        <dbReference type="ARBA" id="ARBA00022723"/>
    </source>
</evidence>
<comment type="cofactor">
    <cofactor evidence="1">
        <name>Zn(2+)</name>
        <dbReference type="ChEBI" id="CHEBI:29105"/>
    </cofactor>
</comment>
<evidence type="ECO:0000259" key="10">
    <source>
        <dbReference type="Pfam" id="PF00432"/>
    </source>
</evidence>
<proteinExistence type="inferred from homology"/>
<dbReference type="AlphaFoldDB" id="A0A819XFY7"/>
<organism evidence="11 12">
    <name type="scientific">Rotaria sordida</name>
    <dbReference type="NCBI Taxonomy" id="392033"/>
    <lineage>
        <taxon>Eukaryota</taxon>
        <taxon>Metazoa</taxon>
        <taxon>Spiralia</taxon>
        <taxon>Gnathifera</taxon>
        <taxon>Rotifera</taxon>
        <taxon>Eurotatoria</taxon>
        <taxon>Bdelloidea</taxon>
        <taxon>Philodinida</taxon>
        <taxon>Philodinidae</taxon>
        <taxon>Rotaria</taxon>
    </lineage>
</organism>
<dbReference type="InterPro" id="IPR045089">
    <property type="entry name" value="PGGT1B-like"/>
</dbReference>
<dbReference type="PANTHER" id="PTHR11774">
    <property type="entry name" value="GERANYLGERANYL TRANSFERASE TYPE BETA SUBUNIT"/>
    <property type="match status" value="1"/>
</dbReference>
<evidence type="ECO:0000256" key="6">
    <source>
        <dbReference type="ARBA" id="ARBA00022737"/>
    </source>
</evidence>
<dbReference type="GO" id="GO:0004663">
    <property type="term" value="F:Rab geranylgeranyltransferase activity"/>
    <property type="evidence" value="ECO:0007669"/>
    <property type="project" value="TreeGrafter"/>
</dbReference>
<evidence type="ECO:0000256" key="1">
    <source>
        <dbReference type="ARBA" id="ARBA00001947"/>
    </source>
</evidence>
<accession>A0A819XFY7</accession>
<dbReference type="Gene3D" id="1.50.10.20">
    <property type="match status" value="1"/>
</dbReference>